<evidence type="ECO:0000313" key="1">
    <source>
        <dbReference type="EMBL" id="CAG8496913.1"/>
    </source>
</evidence>
<proteinExistence type="predicted"/>
<dbReference type="EMBL" id="CAJVPM010003112">
    <property type="protein sequence ID" value="CAG8496913.1"/>
    <property type="molecule type" value="Genomic_DNA"/>
</dbReference>
<sequence>YEIYLDIEWEGGYNYDIKQRLRTFLQRNFENNIGICRKSYNLCKKSLYSITKKKYSKHITKNQVKRSYPVILYHLGTCHEYFKKKGLMLNLFEKSAKLGFKKSIIEIERNTMGIYEKFKDEERFYK</sequence>
<evidence type="ECO:0000313" key="2">
    <source>
        <dbReference type="Proteomes" id="UP000789860"/>
    </source>
</evidence>
<feature type="non-terminal residue" evidence="1">
    <location>
        <position position="1"/>
    </location>
</feature>
<name>A0ACA9KYY8_9GLOM</name>
<dbReference type="Proteomes" id="UP000789860">
    <property type="component" value="Unassembled WGS sequence"/>
</dbReference>
<gene>
    <name evidence="1" type="ORF">SCALOS_LOCUS3068</name>
</gene>
<organism evidence="1 2">
    <name type="scientific">Scutellospora calospora</name>
    <dbReference type="NCBI Taxonomy" id="85575"/>
    <lineage>
        <taxon>Eukaryota</taxon>
        <taxon>Fungi</taxon>
        <taxon>Fungi incertae sedis</taxon>
        <taxon>Mucoromycota</taxon>
        <taxon>Glomeromycotina</taxon>
        <taxon>Glomeromycetes</taxon>
        <taxon>Diversisporales</taxon>
        <taxon>Gigasporaceae</taxon>
        <taxon>Scutellospora</taxon>
    </lineage>
</organism>
<reference evidence="1" key="1">
    <citation type="submission" date="2021-06" db="EMBL/GenBank/DDBJ databases">
        <authorList>
            <person name="Kallberg Y."/>
            <person name="Tangrot J."/>
            <person name="Rosling A."/>
        </authorList>
    </citation>
    <scope>NUCLEOTIDE SEQUENCE</scope>
    <source>
        <strain evidence="1">AU212A</strain>
    </source>
</reference>
<accession>A0ACA9KYY8</accession>
<keyword evidence="2" id="KW-1185">Reference proteome</keyword>
<comment type="caution">
    <text evidence="1">The sequence shown here is derived from an EMBL/GenBank/DDBJ whole genome shotgun (WGS) entry which is preliminary data.</text>
</comment>
<protein>
    <submittedName>
        <fullName evidence="1">9076_t:CDS:1</fullName>
    </submittedName>
</protein>
<feature type="non-terminal residue" evidence="1">
    <location>
        <position position="126"/>
    </location>
</feature>